<evidence type="ECO:0000256" key="1">
    <source>
        <dbReference type="ARBA" id="ARBA00004651"/>
    </source>
</evidence>
<evidence type="ECO:0000256" key="6">
    <source>
        <dbReference type="ARBA" id="ARBA00038076"/>
    </source>
</evidence>
<dbReference type="PANTHER" id="PTHR30572">
    <property type="entry name" value="MEMBRANE COMPONENT OF TRANSPORTER-RELATED"/>
    <property type="match status" value="1"/>
</dbReference>
<dbReference type="Pfam" id="PF01433">
    <property type="entry name" value="Peptidase_M1"/>
    <property type="match status" value="1"/>
</dbReference>
<dbReference type="RefSeq" id="WP_189027384.1">
    <property type="nucleotide sequence ID" value="NZ_BMKR01000015.1"/>
</dbReference>
<dbReference type="InterPro" id="IPR003838">
    <property type="entry name" value="ABC3_permease_C"/>
</dbReference>
<dbReference type="InterPro" id="IPR027268">
    <property type="entry name" value="Peptidase_M4/M1_CTD_sf"/>
</dbReference>
<dbReference type="Pfam" id="PF02687">
    <property type="entry name" value="FtsX"/>
    <property type="match status" value="1"/>
</dbReference>
<organism evidence="10 11">
    <name type="scientific">Paenibacillus albidus</name>
    <dbReference type="NCBI Taxonomy" id="2041023"/>
    <lineage>
        <taxon>Bacteria</taxon>
        <taxon>Bacillati</taxon>
        <taxon>Bacillota</taxon>
        <taxon>Bacilli</taxon>
        <taxon>Bacillales</taxon>
        <taxon>Paenibacillaceae</taxon>
        <taxon>Paenibacillus</taxon>
    </lineage>
</organism>
<feature type="transmembrane region" description="Helical" evidence="7">
    <location>
        <begin position="840"/>
        <end position="866"/>
    </location>
</feature>
<proteinExistence type="inferred from homology"/>
<reference evidence="10" key="2">
    <citation type="submission" date="2020-09" db="EMBL/GenBank/DDBJ databases">
        <authorList>
            <person name="Sun Q."/>
            <person name="Zhou Y."/>
        </authorList>
    </citation>
    <scope>NUCLEOTIDE SEQUENCE</scope>
    <source>
        <strain evidence="10">CGMCC 1.16134</strain>
    </source>
</reference>
<evidence type="ECO:0000259" key="8">
    <source>
        <dbReference type="Pfam" id="PF01433"/>
    </source>
</evidence>
<dbReference type="Proteomes" id="UP000637643">
    <property type="component" value="Unassembled WGS sequence"/>
</dbReference>
<evidence type="ECO:0000256" key="7">
    <source>
        <dbReference type="SAM" id="Phobius"/>
    </source>
</evidence>
<comment type="caution">
    <text evidence="10">The sequence shown here is derived from an EMBL/GenBank/DDBJ whole genome shotgun (WGS) entry which is preliminary data.</text>
</comment>
<keyword evidence="2" id="KW-1003">Cell membrane</keyword>
<evidence type="ECO:0000256" key="2">
    <source>
        <dbReference type="ARBA" id="ARBA00022475"/>
    </source>
</evidence>
<reference evidence="10" key="1">
    <citation type="journal article" date="2014" name="Int. J. Syst. Evol. Microbiol.">
        <title>Complete genome sequence of Corynebacterium casei LMG S-19264T (=DSM 44701T), isolated from a smear-ripened cheese.</title>
        <authorList>
            <consortium name="US DOE Joint Genome Institute (JGI-PGF)"/>
            <person name="Walter F."/>
            <person name="Albersmeier A."/>
            <person name="Kalinowski J."/>
            <person name="Ruckert C."/>
        </authorList>
    </citation>
    <scope>NUCLEOTIDE SEQUENCE</scope>
    <source>
        <strain evidence="10">CGMCC 1.16134</strain>
    </source>
</reference>
<keyword evidence="11" id="KW-1185">Reference proteome</keyword>
<accession>A0A917CGL7</accession>
<dbReference type="SUPFAM" id="SSF55486">
    <property type="entry name" value="Metalloproteases ('zincins'), catalytic domain"/>
    <property type="match status" value="1"/>
</dbReference>
<feature type="transmembrane region" description="Helical" evidence="7">
    <location>
        <begin position="804"/>
        <end position="828"/>
    </location>
</feature>
<dbReference type="GO" id="GO:0008237">
    <property type="term" value="F:metallopeptidase activity"/>
    <property type="evidence" value="ECO:0007669"/>
    <property type="project" value="InterPro"/>
</dbReference>
<feature type="domain" description="Peptidase M1 membrane alanine aminopeptidase" evidence="8">
    <location>
        <begin position="1215"/>
        <end position="1277"/>
    </location>
</feature>
<evidence type="ECO:0000313" key="10">
    <source>
        <dbReference type="EMBL" id="GGF88112.1"/>
    </source>
</evidence>
<dbReference type="GO" id="GO:0008270">
    <property type="term" value="F:zinc ion binding"/>
    <property type="evidence" value="ECO:0007669"/>
    <property type="project" value="InterPro"/>
</dbReference>
<evidence type="ECO:0008006" key="12">
    <source>
        <dbReference type="Google" id="ProtNLM"/>
    </source>
</evidence>
<evidence type="ECO:0000259" key="9">
    <source>
        <dbReference type="Pfam" id="PF02687"/>
    </source>
</evidence>
<feature type="transmembrane region" description="Helical" evidence="7">
    <location>
        <begin position="715"/>
        <end position="737"/>
    </location>
</feature>
<name>A0A917CGL7_9BACL</name>
<evidence type="ECO:0000313" key="11">
    <source>
        <dbReference type="Proteomes" id="UP000637643"/>
    </source>
</evidence>
<dbReference type="CDD" id="cd09604">
    <property type="entry name" value="M1_APN_like"/>
    <property type="match status" value="1"/>
</dbReference>
<feature type="transmembrane region" description="Helical" evidence="7">
    <location>
        <begin position="613"/>
        <end position="632"/>
    </location>
</feature>
<dbReference type="Gene3D" id="1.10.390.10">
    <property type="entry name" value="Neutral Protease Domain 2"/>
    <property type="match status" value="1"/>
</dbReference>
<keyword evidence="3 7" id="KW-0812">Transmembrane</keyword>
<comment type="subcellular location">
    <subcellularLocation>
        <location evidence="1">Cell membrane</location>
        <topology evidence="1">Multi-pass membrane protein</topology>
    </subcellularLocation>
</comment>
<keyword evidence="5 7" id="KW-0472">Membrane</keyword>
<protein>
    <recommendedName>
        <fullName evidence="12">FtsX-like permease family protein</fullName>
    </recommendedName>
</protein>
<dbReference type="PANTHER" id="PTHR30572:SF4">
    <property type="entry name" value="ABC TRANSPORTER PERMEASE YTRF"/>
    <property type="match status" value="1"/>
</dbReference>
<evidence type="ECO:0000256" key="5">
    <source>
        <dbReference type="ARBA" id="ARBA00023136"/>
    </source>
</evidence>
<dbReference type="InterPro" id="IPR014782">
    <property type="entry name" value="Peptidase_M1_dom"/>
</dbReference>
<dbReference type="GO" id="GO:0022857">
    <property type="term" value="F:transmembrane transporter activity"/>
    <property type="evidence" value="ECO:0007669"/>
    <property type="project" value="TreeGrafter"/>
</dbReference>
<evidence type="ECO:0000256" key="3">
    <source>
        <dbReference type="ARBA" id="ARBA00022692"/>
    </source>
</evidence>
<dbReference type="GO" id="GO:0005886">
    <property type="term" value="C:plasma membrane"/>
    <property type="evidence" value="ECO:0007669"/>
    <property type="project" value="UniProtKB-SubCell"/>
</dbReference>
<feature type="transmembrane region" description="Helical" evidence="7">
    <location>
        <begin position="565"/>
        <end position="592"/>
    </location>
</feature>
<feature type="transmembrane region" description="Helical" evidence="7">
    <location>
        <begin position="887"/>
        <end position="907"/>
    </location>
</feature>
<dbReference type="EMBL" id="BMKR01000015">
    <property type="protein sequence ID" value="GGF88112.1"/>
    <property type="molecule type" value="Genomic_DNA"/>
</dbReference>
<feature type="transmembrane region" description="Helical" evidence="7">
    <location>
        <begin position="652"/>
        <end position="671"/>
    </location>
</feature>
<feature type="transmembrane region" description="Helical" evidence="7">
    <location>
        <begin position="757"/>
        <end position="778"/>
    </location>
</feature>
<dbReference type="InterPro" id="IPR050250">
    <property type="entry name" value="Macrolide_Exporter_MacB"/>
</dbReference>
<feature type="domain" description="ABC3 transporter permease C-terminal" evidence="9">
    <location>
        <begin position="760"/>
        <end position="831"/>
    </location>
</feature>
<comment type="similarity">
    <text evidence="6">Belongs to the ABC-4 integral membrane protein family.</text>
</comment>
<evidence type="ECO:0000256" key="4">
    <source>
        <dbReference type="ARBA" id="ARBA00022989"/>
    </source>
</evidence>
<sequence length="1365" mass="152558">MLKLLGSFWWRNKERFIVLLIGVLIVSSGLSILSGITESNKGTVMETLQNKWQVSYHILVRPAGTTLTDEKNKLMEPNLPGGISGGITAQQWQQIKQIPGVEIAAPLAVIGYSSYGVDLNGITRLEKPGLYHITNQVTIDNGVQIQSIENTNIYGSYGFLNSDLLDPQDVIRDYGLDSQVKSFLEYKSLLVGIDPGEEQRLVGLNQAIVPLPGTGSRYFNDSDKSEMKVHDDLQMKQIKLPILVSRNILPENATYTFQTKRLDVPFATQGEAEATLTEAKTKGLKSYLDKAPVASSESRTYTSEEVLNDLVSNLFDPSKQFQGIRIFYLSSPLAFKPVTSPYKDRWHNAYQLQTYDPQESGEPNPFSVYTTAFSDDFPEYYRPLKKLMDPQNPEQPAQFQITPEYIGMYDSTRLKVDKDIGNLFPMDTYSTPSAKAVLGKNGEPLNPQLEITSIHNPLGLVTSPPTMLTTMDAAALILGDKPISVIRIKAAGVEEVNEANRAKLEQLAATIREETGLLADVTFASSPQPVLIEVPPSGTQTALGWIEQQWIKLGASFTLVNEVKIGYSGLLLLMMCMAVIYVVVTNLVSFLVRKKQFAVLLSIGWRYSQINRLILTEAALIGMFVALVIWMMQSSFIWIGGRSIPLHKFLTMGALGFLIYILGAVAPIILVRRISPTESLRSGEVSARIRRITPVRHLVQLAWAHFNGKMKRNALSVLSMIIPTTLMMFLVFVTVQLKGTFYTSWLGQYAMAQIGPMHYAVVGICLMIAVLTIAELMWQNVSERNEEISLLKAIGWRGNTIRRLILWEGVIVGSLAGLLSLVLAAFFITGVYGKFPGTELWVIVPVVLVPLFAGLAGTIVPAELAVAARPGKGLRGKISTSKFSTRFLQAGLAIAVTLMLVIAGASVHRMLNPAGEAVRAASLPGLMVKTETQPAAVTASATKGDISGFTSYPVPNRNKAVYDLDLKMNEEEQFTVKATINVTNSSADRWEQIVFYMIPNVFTQEEQKDIYREDARFAIRSVKINGQEFPYTLEGDTLTVPLTQGLAPLAQTEVEVDYTFTLPEQGIRFSQTGQSYDLAQWYPMLATYNEGWNKEPYVLAIESFYTDFSDFTVHYELPGDYRVISTSDGDPVEPISSGELKAEQVKEFMLSFTRDLTPIRQSVDDIEIKLWAGEQDPQKEKALEIAAEALRYFNQNLGPYPHKQLDVILGDRLSMEYPGIVTVYTSEDVKHVLVHEIAHQWFYGMVNNDAFHEGWLDEGMTELAVSLFLQDYQYSENLYKSNGVYSNLPLTEFQEGEIPSALYAQPVLKFKELLESHGYNGMEFLRAYFSTYKYKQVDTKEFVSFVKAYFELQDNSFFDEWIKVE</sequence>
<gene>
    <name evidence="10" type="ORF">GCM10010912_36710</name>
</gene>
<keyword evidence="4 7" id="KW-1133">Transmembrane helix</keyword>